<dbReference type="Pfam" id="PF13811">
    <property type="entry name" value="DUF4186"/>
    <property type="match status" value="1"/>
</dbReference>
<proteinExistence type="predicted"/>
<organism evidence="1 2">
    <name type="scientific">Yokenella regensburgei</name>
    <dbReference type="NCBI Taxonomy" id="158877"/>
    <lineage>
        <taxon>Bacteria</taxon>
        <taxon>Pseudomonadati</taxon>
        <taxon>Pseudomonadota</taxon>
        <taxon>Gammaproteobacteria</taxon>
        <taxon>Enterobacterales</taxon>
        <taxon>Enterobacteriaceae</taxon>
        <taxon>Yokenella</taxon>
    </lineage>
</organism>
<dbReference type="Proteomes" id="UP000251313">
    <property type="component" value="Unassembled WGS sequence"/>
</dbReference>
<accession>A0AB38FRX4</accession>
<dbReference type="RefSeq" id="WP_006819999.1">
    <property type="nucleotide sequence ID" value="NZ_CABKQJ010000016.1"/>
</dbReference>
<comment type="caution">
    <text evidence="1">The sequence shown here is derived from an EMBL/GenBank/DDBJ whole genome shotgun (WGS) entry which is preliminary data.</text>
</comment>
<name>A0AB38FRX4_9ENTR</name>
<evidence type="ECO:0000313" key="2">
    <source>
        <dbReference type="Proteomes" id="UP000251313"/>
    </source>
</evidence>
<evidence type="ECO:0008006" key="3">
    <source>
        <dbReference type="Google" id="ProtNLM"/>
    </source>
</evidence>
<dbReference type="InterPro" id="IPR020378">
    <property type="entry name" value="DUF4186"/>
</dbReference>
<gene>
    <name evidence="1" type="ORF">NCTC11967_01024</name>
</gene>
<protein>
    <recommendedName>
        <fullName evidence="3">DUF4186 domain-containing protein</fullName>
    </recommendedName>
</protein>
<dbReference type="EMBL" id="UAVL01000001">
    <property type="protein sequence ID" value="SQA60982.1"/>
    <property type="molecule type" value="Genomic_DNA"/>
</dbReference>
<dbReference type="AlphaFoldDB" id="A0AB38FRX4"/>
<sequence length="120" mass="13763">MSSSLEQLFARLQRSTFRSRFRLGVKERQYCWDKGAPLIDSHAADFVAQRLAPAHPQNDGKQTPMRGHPVFIAQHATATCCRGCLEKWHHIPQGISLSESQQQYIVSVIHHWLVIQMNSR</sequence>
<reference evidence="1 2" key="1">
    <citation type="submission" date="2018-06" db="EMBL/GenBank/DDBJ databases">
        <authorList>
            <consortium name="Pathogen Informatics"/>
            <person name="Doyle S."/>
        </authorList>
    </citation>
    <scope>NUCLEOTIDE SEQUENCE [LARGE SCALE GENOMIC DNA]</scope>
    <source>
        <strain evidence="1 2">NCTC11967</strain>
    </source>
</reference>
<evidence type="ECO:0000313" key="1">
    <source>
        <dbReference type="EMBL" id="SQA60982.1"/>
    </source>
</evidence>